<feature type="compositionally biased region" description="Low complexity" evidence="2">
    <location>
        <begin position="136"/>
        <end position="151"/>
    </location>
</feature>
<dbReference type="PANTHER" id="PTHR48454:SF2">
    <property type="entry name" value="PUTATIVE RNA-BINDING DOMAIN-CONTAINING PROTEIN-RELATED"/>
    <property type="match status" value="1"/>
</dbReference>
<dbReference type="Proteomes" id="UP001202328">
    <property type="component" value="Unassembled WGS sequence"/>
</dbReference>
<proteinExistence type="predicted"/>
<evidence type="ECO:0000313" key="4">
    <source>
        <dbReference type="EMBL" id="KAI3938053.1"/>
    </source>
</evidence>
<comment type="caution">
    <text evidence="4">The sequence shown here is derived from an EMBL/GenBank/DDBJ whole genome shotgun (WGS) entry which is preliminary data.</text>
</comment>
<feature type="region of interest" description="Disordered" evidence="2">
    <location>
        <begin position="1163"/>
        <end position="1297"/>
    </location>
</feature>
<evidence type="ECO:0000313" key="5">
    <source>
        <dbReference type="Proteomes" id="UP001202328"/>
    </source>
</evidence>
<keyword evidence="3" id="KW-0812">Transmembrane</keyword>
<feature type="coiled-coil region" evidence="1">
    <location>
        <begin position="882"/>
        <end position="909"/>
    </location>
</feature>
<feature type="compositionally biased region" description="Basic and acidic residues" evidence="2">
    <location>
        <begin position="497"/>
        <end position="506"/>
    </location>
</feature>
<keyword evidence="3" id="KW-1133">Transmembrane helix</keyword>
<feature type="region of interest" description="Disordered" evidence="2">
    <location>
        <begin position="604"/>
        <end position="667"/>
    </location>
</feature>
<feature type="region of interest" description="Disordered" evidence="2">
    <location>
        <begin position="394"/>
        <end position="516"/>
    </location>
</feature>
<feature type="compositionally biased region" description="Polar residues" evidence="2">
    <location>
        <begin position="480"/>
        <end position="494"/>
    </location>
</feature>
<keyword evidence="3" id="KW-0472">Membrane</keyword>
<feature type="compositionally biased region" description="Polar residues" evidence="2">
    <location>
        <begin position="1275"/>
        <end position="1293"/>
    </location>
</feature>
<feature type="compositionally biased region" description="Low complexity" evidence="2">
    <location>
        <begin position="632"/>
        <end position="644"/>
    </location>
</feature>
<evidence type="ECO:0000256" key="3">
    <source>
        <dbReference type="SAM" id="Phobius"/>
    </source>
</evidence>
<accession>A0AAD4XQF5</accession>
<reference evidence="4" key="1">
    <citation type="submission" date="2022-04" db="EMBL/GenBank/DDBJ databases">
        <title>A functionally conserved STORR gene fusion in Papaver species that diverged 16.8 million years ago.</title>
        <authorList>
            <person name="Catania T."/>
        </authorList>
    </citation>
    <scope>NUCLEOTIDE SEQUENCE</scope>
    <source>
        <strain evidence="4">S-188037</strain>
    </source>
</reference>
<feature type="compositionally biased region" description="Polar residues" evidence="2">
    <location>
        <begin position="33"/>
        <end position="43"/>
    </location>
</feature>
<evidence type="ECO:0000256" key="2">
    <source>
        <dbReference type="SAM" id="MobiDB-lite"/>
    </source>
</evidence>
<feature type="compositionally biased region" description="Basic and acidic residues" evidence="2">
    <location>
        <begin position="468"/>
        <end position="478"/>
    </location>
</feature>
<protein>
    <recommendedName>
        <fullName evidence="6">Proton pump-interactor 1</fullName>
    </recommendedName>
</protein>
<feature type="compositionally biased region" description="Basic and acidic residues" evidence="2">
    <location>
        <begin position="97"/>
        <end position="107"/>
    </location>
</feature>
<feature type="compositionally biased region" description="Polar residues" evidence="2">
    <location>
        <begin position="412"/>
        <end position="431"/>
    </location>
</feature>
<feature type="compositionally biased region" description="Basic and acidic residues" evidence="2">
    <location>
        <begin position="1163"/>
        <end position="1248"/>
    </location>
</feature>
<feature type="compositionally biased region" description="Acidic residues" evidence="2">
    <location>
        <begin position="432"/>
        <end position="442"/>
    </location>
</feature>
<feature type="compositionally biased region" description="Polar residues" evidence="2">
    <location>
        <begin position="443"/>
        <end position="464"/>
    </location>
</feature>
<feature type="compositionally biased region" description="Acidic residues" evidence="2">
    <location>
        <begin position="57"/>
        <end position="69"/>
    </location>
</feature>
<feature type="region of interest" description="Disordered" evidence="2">
    <location>
        <begin position="25"/>
        <end position="71"/>
    </location>
</feature>
<keyword evidence="5" id="KW-1185">Reference proteome</keyword>
<feature type="region of interest" description="Disordered" evidence="2">
    <location>
        <begin position="97"/>
        <end position="325"/>
    </location>
</feature>
<evidence type="ECO:0008006" key="6">
    <source>
        <dbReference type="Google" id="ProtNLM"/>
    </source>
</evidence>
<keyword evidence="1" id="KW-0175">Coiled coil</keyword>
<organism evidence="4 5">
    <name type="scientific">Papaver atlanticum</name>
    <dbReference type="NCBI Taxonomy" id="357466"/>
    <lineage>
        <taxon>Eukaryota</taxon>
        <taxon>Viridiplantae</taxon>
        <taxon>Streptophyta</taxon>
        <taxon>Embryophyta</taxon>
        <taxon>Tracheophyta</taxon>
        <taxon>Spermatophyta</taxon>
        <taxon>Magnoliopsida</taxon>
        <taxon>Ranunculales</taxon>
        <taxon>Papaveraceae</taxon>
        <taxon>Papaveroideae</taxon>
        <taxon>Papaver</taxon>
    </lineage>
</organism>
<evidence type="ECO:0000256" key="1">
    <source>
        <dbReference type="SAM" id="Coils"/>
    </source>
</evidence>
<dbReference type="EMBL" id="JAJJMB010005585">
    <property type="protein sequence ID" value="KAI3938053.1"/>
    <property type="molecule type" value="Genomic_DNA"/>
</dbReference>
<feature type="coiled-coil region" evidence="1">
    <location>
        <begin position="807"/>
        <end position="855"/>
    </location>
</feature>
<gene>
    <name evidence="4" type="ORF">MKW98_018609</name>
</gene>
<name>A0AAD4XQF5_9MAGN</name>
<feature type="compositionally biased region" description="Basic and acidic residues" evidence="2">
    <location>
        <begin position="227"/>
        <end position="236"/>
    </location>
</feature>
<sequence>MTVETDVPTGIVVDSSEKEVVVECEGGGDKQENSNSMTTTSSCEKLDLPKNLNGDCNGDEIKDDAEDTDGSYVFVDDSENRLVSDTELVDHVVVHDRDDRPAEDRGEPVVADVPVDGSVASELGTQNPGLQEEENVVVSSSDDVAAAEPSPECMSSNALDEEEVVVVEQNDAVVEEEKQEEDKSAVEESTETHVPVTEAAVESKPPEEVETTSVTEENSINIEGDAVDSKLNHIDNGEANEGETTNLNSTEEADQKDQEAQPTNTGEVELELHQLDCEEKSEHEAASAKVEGNHETRVLDDEAFINGGEKEIEPEASEEEPLGQHACEERDLNIEATISPQKVSQLDKEAKDVAADQDTQILVTESAEPELHQLVNGDMKEAEKEAPLEVLSVQVDTPLEKEETKDVEEDQNSQILVTQSVESELHQTLNEVENEITEEASMEEQSVNAKTQQEVNLEVSNISADDSPLDKESNDIKEAGSSTKPVEPESQQLVNGDARETEKEIPVEEPPMHIGAQKDLDLETAVSLSDDSHLDSETANGIKESVPDVSVQCTALEPEIIAEGQETVHPREIDIAQPESDDVNESVENSNVVDCVVLENDTGDLPIKKEDSLPSVHGHCADSLPEIENGPDSSVNDDNVSESSAVTEVGNDSAEVHQSVSTCSEENVTSEVETCDNSAESNHHIPSSTILFGDVGVLSEGKEAYPDKNIPVGDKTEVEVARDGAVLCTENEGIAGKEMSGPHPSSDDTTNDASEGQKMNEEVVKKPFRFLIRIPRYVDDKIREEIRLAQLQVDEKTRARDAIRVAIQSEKATLSEHRDKFEAAKSEERAVRKLLRAKRQEIDSVQSAINRMKSETSIDEIDDRINYMEHRIEHETMPLKEEKQLIRDIKQLKNVKDQLSSNLAKQTEEQLSLDQREKIEEQFKILKRELDSSWKEVLRYEGITKAAGKIYYDEHEKFKLLQSKCEAENDMRQEAYIRLQNLKKQLYEKNKYFRMYKGDEDKARDLASKGDKEELQQLCADQVEKMMELWNNNADFRKEYMRCNSYSTLRRFKTLDGRSLGPDEEPPVLRTFTDVKPDNTVAAAALPLKTGPTLPVTTSLQGSSTEKAEVKPVVHLEQRNPKADVKPAVVSSERNLTAAAKTKSKKVGKSVAALETSPVTISDRDKVELEENKQREEEEEKERARKADELRKEKEAAAAKLKEQRRLEEKAKAKEAEERKKRNAEKAQVKAELRAKKEAELKEKEREKKARKKEKKVTAAAAGEERAIGDEGESAPSSGNTTHPEATSNTVQEQPGIKEKAAAVVTKRKGPQKLIAQPKVKALPATLRNRSKRRMQPWMWVLLAALVVVALFLLGNSGYSFKSALSSFGF</sequence>
<feature type="compositionally biased region" description="Basic and acidic residues" evidence="2">
    <location>
        <begin position="270"/>
        <end position="300"/>
    </location>
</feature>
<feature type="region of interest" description="Disordered" evidence="2">
    <location>
        <begin position="734"/>
        <end position="758"/>
    </location>
</feature>
<dbReference type="PANTHER" id="PTHR48454">
    <property type="entry name" value="PUTATIVE RNA-BINDING DOMAIN-CONTAINING PROTEIN-RELATED"/>
    <property type="match status" value="1"/>
</dbReference>
<feature type="compositionally biased region" description="Polar residues" evidence="2">
    <location>
        <begin position="656"/>
        <end position="667"/>
    </location>
</feature>
<feature type="transmembrane region" description="Helical" evidence="3">
    <location>
        <begin position="1337"/>
        <end position="1355"/>
    </location>
</feature>